<dbReference type="EMBL" id="LUCH01006164">
    <property type="protein sequence ID" value="KAF5397513.1"/>
    <property type="molecule type" value="Genomic_DNA"/>
</dbReference>
<feature type="chain" id="PRO_5035290241" evidence="1">
    <location>
        <begin position="25"/>
        <end position="135"/>
    </location>
</feature>
<feature type="signal peptide" evidence="1">
    <location>
        <begin position="1"/>
        <end position="24"/>
    </location>
</feature>
<gene>
    <name evidence="2" type="ORF">PHET_09578</name>
</gene>
<organism evidence="2 3">
    <name type="scientific">Paragonimus heterotremus</name>
    <dbReference type="NCBI Taxonomy" id="100268"/>
    <lineage>
        <taxon>Eukaryota</taxon>
        <taxon>Metazoa</taxon>
        <taxon>Spiralia</taxon>
        <taxon>Lophotrochozoa</taxon>
        <taxon>Platyhelminthes</taxon>
        <taxon>Trematoda</taxon>
        <taxon>Digenea</taxon>
        <taxon>Plagiorchiida</taxon>
        <taxon>Troglotremata</taxon>
        <taxon>Troglotrematidae</taxon>
        <taxon>Paragonimus</taxon>
    </lineage>
</organism>
<keyword evidence="1" id="KW-0732">Signal</keyword>
<name>A0A8J4T3A8_9TREM</name>
<protein>
    <submittedName>
        <fullName evidence="2">Uncharacterized protein</fullName>
    </submittedName>
</protein>
<evidence type="ECO:0000313" key="3">
    <source>
        <dbReference type="Proteomes" id="UP000748531"/>
    </source>
</evidence>
<evidence type="ECO:0000313" key="2">
    <source>
        <dbReference type="EMBL" id="KAF5397513.1"/>
    </source>
</evidence>
<evidence type="ECO:0000256" key="1">
    <source>
        <dbReference type="SAM" id="SignalP"/>
    </source>
</evidence>
<dbReference type="AlphaFoldDB" id="A0A8J4T3A8"/>
<sequence>MWIGSVYALFVMALVLESANNTAALDCYQDEYNPMNGHTVKTARSNCVFCVLEEWTPAPNMRSEYHMCSVHCWPYMLSNSRRICCRTNLCNNDGLSGMCRILNNTKLRASSTVADRKVDEVPFGYIQTYHCTTSI</sequence>
<accession>A0A8J4T3A8</accession>
<dbReference type="SUPFAM" id="SSF57302">
    <property type="entry name" value="Snake toxin-like"/>
    <property type="match status" value="1"/>
</dbReference>
<reference evidence="2" key="1">
    <citation type="submission" date="2019-05" db="EMBL/GenBank/DDBJ databases">
        <title>Annotation for the trematode Paragonimus heterotremus.</title>
        <authorList>
            <person name="Choi Y.-J."/>
        </authorList>
    </citation>
    <scope>NUCLEOTIDE SEQUENCE</scope>
    <source>
        <strain evidence="2">LC</strain>
    </source>
</reference>
<dbReference type="InterPro" id="IPR045860">
    <property type="entry name" value="Snake_toxin-like_sf"/>
</dbReference>
<proteinExistence type="predicted"/>
<keyword evidence="3" id="KW-1185">Reference proteome</keyword>
<dbReference type="Proteomes" id="UP000748531">
    <property type="component" value="Unassembled WGS sequence"/>
</dbReference>
<comment type="caution">
    <text evidence="2">The sequence shown here is derived from an EMBL/GenBank/DDBJ whole genome shotgun (WGS) entry which is preliminary data.</text>
</comment>
<dbReference type="OrthoDB" id="6254529at2759"/>